<organism evidence="10 11">
    <name type="scientific">Marivirga tractuosa (strain ATCC 23168 / DSM 4126 / NBRC 15989 / NCIMB 1408 / VKM B-1430 / H-43)</name>
    <name type="common">Microscilla tractuosa</name>
    <name type="synonym">Flexibacter tractuosus</name>
    <dbReference type="NCBI Taxonomy" id="643867"/>
    <lineage>
        <taxon>Bacteria</taxon>
        <taxon>Pseudomonadati</taxon>
        <taxon>Bacteroidota</taxon>
        <taxon>Cytophagia</taxon>
        <taxon>Cytophagales</taxon>
        <taxon>Marivirgaceae</taxon>
        <taxon>Marivirga</taxon>
    </lineage>
</organism>
<evidence type="ECO:0000259" key="9">
    <source>
        <dbReference type="PROSITE" id="PS50835"/>
    </source>
</evidence>
<feature type="domain" description="Ig-like" evidence="9">
    <location>
        <begin position="370"/>
        <end position="462"/>
    </location>
</feature>
<dbReference type="InterPro" id="IPR034007">
    <property type="entry name" value="CTLD_bac"/>
</dbReference>
<feature type="domain" description="Cadherin" evidence="8">
    <location>
        <begin position="1652"/>
        <end position="1754"/>
    </location>
</feature>
<feature type="signal peptide" evidence="6">
    <location>
        <begin position="1"/>
        <end position="20"/>
    </location>
</feature>
<dbReference type="Pfam" id="PF00028">
    <property type="entry name" value="Cadherin"/>
    <property type="match status" value="11"/>
</dbReference>
<keyword evidence="11" id="KW-1185">Reference proteome</keyword>
<dbReference type="SMART" id="SM00112">
    <property type="entry name" value="CA"/>
    <property type="match status" value="13"/>
</dbReference>
<comment type="subcellular location">
    <subcellularLocation>
        <location evidence="1">Membrane</location>
        <topology evidence="1">Single-pass membrane protein</topology>
    </subcellularLocation>
</comment>
<evidence type="ECO:0000256" key="6">
    <source>
        <dbReference type="SAM" id="SignalP"/>
    </source>
</evidence>
<dbReference type="RefSeq" id="WP_013452567.1">
    <property type="nucleotide sequence ID" value="NC_014759.1"/>
</dbReference>
<dbReference type="SUPFAM" id="SSF56436">
    <property type="entry name" value="C-type lectin-like"/>
    <property type="match status" value="1"/>
</dbReference>
<dbReference type="InterPro" id="IPR002126">
    <property type="entry name" value="Cadherin-like_dom"/>
</dbReference>
<dbReference type="eggNOG" id="COG3291">
    <property type="taxonomic scope" value="Bacteria"/>
</dbReference>
<dbReference type="InterPro" id="IPR050174">
    <property type="entry name" value="Protocadherin/Cadherin-CA"/>
</dbReference>
<evidence type="ECO:0000313" key="10">
    <source>
        <dbReference type="EMBL" id="ADR20416.1"/>
    </source>
</evidence>
<evidence type="ECO:0000256" key="1">
    <source>
        <dbReference type="ARBA" id="ARBA00004167"/>
    </source>
</evidence>
<reference evidence="10 11" key="1">
    <citation type="journal article" date="2011" name="Stand. Genomic Sci.">
        <title>Complete genome sequence of Marivirga tractuosa type strain (H-43).</title>
        <authorList>
            <person name="Pagani I."/>
            <person name="Chertkov O."/>
            <person name="Lapidus A."/>
            <person name="Lucas S."/>
            <person name="Del Rio T.G."/>
            <person name="Tice H."/>
            <person name="Copeland A."/>
            <person name="Cheng J.F."/>
            <person name="Nolan M."/>
            <person name="Saunders E."/>
            <person name="Pitluck S."/>
            <person name="Held B."/>
            <person name="Goodwin L."/>
            <person name="Liolios K."/>
            <person name="Ovchinikova G."/>
            <person name="Ivanova N."/>
            <person name="Mavromatis K."/>
            <person name="Pati A."/>
            <person name="Chen A."/>
            <person name="Palaniappan K."/>
            <person name="Land M."/>
            <person name="Hauser L."/>
            <person name="Jeffries C.D."/>
            <person name="Detter J.C."/>
            <person name="Han C."/>
            <person name="Tapia R."/>
            <person name="Ngatchou-Djao O.D."/>
            <person name="Rohde M."/>
            <person name="Goker M."/>
            <person name="Spring S."/>
            <person name="Sikorski J."/>
            <person name="Woyke T."/>
            <person name="Bristow J."/>
            <person name="Eisen J.A."/>
            <person name="Markowitz V."/>
            <person name="Hugenholtz P."/>
            <person name="Klenk H.P."/>
            <person name="Kyrpides N.C."/>
        </authorList>
    </citation>
    <scope>NUCLEOTIDE SEQUENCE [LARGE SCALE GENOMIC DNA]</scope>
    <source>
        <strain evidence="11">ATCC 23168 / DSM 4126 / NBRC 15989 / NCIMB 1408 / VKM B-1430 / H-43</strain>
    </source>
</reference>
<feature type="domain" description="Cadherin" evidence="8">
    <location>
        <begin position="1448"/>
        <end position="1550"/>
    </location>
</feature>
<dbReference type="PROSITE" id="PS50835">
    <property type="entry name" value="IG_LIKE"/>
    <property type="match status" value="1"/>
</dbReference>
<evidence type="ECO:0000256" key="2">
    <source>
        <dbReference type="ARBA" id="ARBA00022692"/>
    </source>
</evidence>
<feature type="domain" description="Cadherin" evidence="8">
    <location>
        <begin position="1958"/>
        <end position="2061"/>
    </location>
</feature>
<dbReference type="InterPro" id="IPR022409">
    <property type="entry name" value="PKD/Chitinase_dom"/>
</dbReference>
<name>E4TNF9_MARTH</name>
<dbReference type="SMART" id="SM00089">
    <property type="entry name" value="PKD"/>
    <property type="match status" value="7"/>
</dbReference>
<feature type="domain" description="Cadherin" evidence="8">
    <location>
        <begin position="1040"/>
        <end position="1142"/>
    </location>
</feature>
<evidence type="ECO:0000259" key="8">
    <source>
        <dbReference type="PROSITE" id="PS50268"/>
    </source>
</evidence>
<dbReference type="Pfam" id="PF13585">
    <property type="entry name" value="CHU_C"/>
    <property type="match status" value="1"/>
</dbReference>
<accession>E4TNF9</accession>
<dbReference type="InterPro" id="IPR007110">
    <property type="entry name" value="Ig-like_dom"/>
</dbReference>
<keyword evidence="6" id="KW-0732">Signal</keyword>
<dbReference type="InterPro" id="IPR016186">
    <property type="entry name" value="C-type_lectin-like/link_sf"/>
</dbReference>
<feature type="domain" description="Cadherin" evidence="8">
    <location>
        <begin position="1346"/>
        <end position="1448"/>
    </location>
</feature>
<dbReference type="NCBIfam" id="TIGR04131">
    <property type="entry name" value="Bac_Flav_CTERM"/>
    <property type="match status" value="1"/>
</dbReference>
<dbReference type="InterPro" id="IPR001304">
    <property type="entry name" value="C-type_lectin-like"/>
</dbReference>
<dbReference type="Gene3D" id="2.60.40.60">
    <property type="entry name" value="Cadherins"/>
    <property type="match status" value="13"/>
</dbReference>
<dbReference type="GO" id="GO:0005509">
    <property type="term" value="F:calcium ion binding"/>
    <property type="evidence" value="ECO:0007669"/>
    <property type="project" value="InterPro"/>
</dbReference>
<sequence length="2246" mass="239865">MKNKLLFTIILILSWVGVQAHSGGVWIANDGCGHWYAIVFHYHNNGSAGSISSSARAGLYIDYDQDGVFNVNGQTYAYTNAAGFTTSNGDFQRFTNWINLTDKSMSANGFANNAATQAEVLNWLNSNKNFGKNYSIDVAIDAGSYSSTWYEALVAPIKPLSPGVYKSSTSTSSMVESPIGYTNPFDLNYTPTNFIGSLTTQSTCGETLEIDASLTQTCVEEYGLVYSLTNELPSVDDADVTKQSLWNGNATDFENEAFNYTVNVDPANEFKDHYVRTYYLQNVSGTYFYVYSPLISAMPLDPDLDCDGDGITNGDEIATSDASKDTDGDGTPDYRDLDSNNDGVTDSENTVDPDCDEDGIKDFQDLSYDPEIQSQPSNSTICDLENTAFSVTATGGGLSYQWQVNEGSGFVDLANDDIYNNVTSSTLNITGATVGMDGYLYRCVINSTSCNTSSTSENATLSINFVNAPLTTDVTYILEETASALSTHITGQNLTYYDAATGGAGIVHEITPQTNNVGVTEYWVSQTVNGCESGRAKLTVTVEFPYEVAGSSNSKSSLYAINSKVDQTITIAGSGEITNPKVYIDAGYQQGDQLKTGIELPSGISASFDTNSGSLNFTGTASTAVWQEIFRNVMFSSTSSNTDDRTISFILENGISLKVDGKDHFYQYITGNKTWAQAKTAAEGMTFLGMQGYLATVNSQEENDFIEEKLASDGWVGGSDDYNYINAAAGSILYANQASAEGNWYWVTGPEKGTAISSGNGSPVAVDGALMNWNPNEPNNSSGEHYMQLYSTQNGKWNDLPGGYSLNGFVVEYGGYDNEVSPTIQHSRVISFNQEADLTMSVNSIDENSASGTVLFLLELSGIEEGMDISFTLINGDGDTDNNLFSIVDSKLVTASILDYENKSSLSVRISAEDEYGASFEKALVIGVNNLNDNAPVIAADQSFSIDENSTQNTVVGTISVSDADGATTYENWTITAGNTNEAFQINANTGEISVQTTDLDFEAVGAYTLTVTVQDGANTSASVDLTITINNLNDNAPVIAANQSFNINENSSQSTVVGIVEVSDADGATTYGNWTITAGNTNEAFQIDAATGEILVNTTDLDYEAVGAYTLTLTVEDGANASASVDLTIDVNNLNDNAPVIATNQSFDTDENSGQNTVVGSVSVSDADGSTTYENWSITDGNTNEAFQIDANTGEISVQTTDLDYETVDAYTLTLTVQDGANTSSAVDLTIDVNNLNDNAPIIAANQSFDIDENSAQNTVVGSVSVSDADGATTFENWAITAGNTNEAFQIDANTGEISVQTTDLDYEAVGSYTLTVSVEDGANTSSAVDLTIAINNLNDNAPVIAANQSFNINENSSQSTVVGTVAVSDADGATTYQNWAITAGNTNEAFQIDANSGEISVKTTDLDYEAVGAYTLTVTVQDGANTSSAVDLTITINNLNDNAPVIAANQSFNIDENSAQNAAVGTVAVSDADGATTYQNWAITAGNTNEAFQIDANSGEISIKTEDLDFEAVAAYTLTVKVEDGANTSDELDVTIDINNLNDNAPVIAANQSFDIDENSAQNAVVGFVAVSDADGATTYENWTITAGNTNEAFQIDANTGEISVKTTDLDYEAVGAYTLTLTVEDEANTSASVDLTIDINNLNDNAPVIATNQSFDIDENSVQNTIVGILSVSDADGATTYENWTITAGNTNEAFQIDANTGEISVKTTDLDYEAVGAYTLTVTVQDGANTSATNDVLVNINNLNDNVPVIAANQIFSINENSVKNSLVGTVEAIDADGMTQLIWSLTNEEGEEAFEIDSSNGIIKVLDSALLDAEKKTQFMVEVIASDGMHEFSAGVTINILNINDNAPEIAENQSFTIDENLSNGTSVGQILAADQDAATVLGNWEILGGNTDEAFKVDQTTGVLSVKNSAALDFETRVGFTLTMKVTDGELESRETEITIQLTDLNDVAPTIEDNISFSIPENKPNGTELGIITASDLDGNTELTEWAIISGNDQNAFNINENSGLLVINNSDALDYETISQFTLGITVSDGTNTSDVREIDITIQNVNDNLPTSLSLSNKQLNEADQSGTAVGYFTTDDADLIDHFTYKLVSGEGHDDNDYFEIVGDELFTTKNLDFDYNSSLKILVRTEDSGGNAFEASFNITVSADMEVELSIPTAFTPNGDGSNDTWEIDRMGNYPNSTIRIYNSDGIEVFRNTGYTRQWDGYYNGKLMSIGNYYYIIQLNDNTGKVYKGSVMIIK</sequence>
<dbReference type="PANTHER" id="PTHR24028:SF263">
    <property type="entry name" value="CADHERIN-RELATED FAMILY MEMBER 1"/>
    <property type="match status" value="1"/>
</dbReference>
<feature type="domain" description="C-type lectin" evidence="7">
    <location>
        <begin position="661"/>
        <end position="799"/>
    </location>
</feature>
<proteinExistence type="predicted"/>
<dbReference type="InterPro" id="IPR026341">
    <property type="entry name" value="T9SS_type_B"/>
</dbReference>
<dbReference type="SUPFAM" id="SSF49313">
    <property type="entry name" value="Cadherin-like"/>
    <property type="match status" value="13"/>
</dbReference>
<feature type="domain" description="Cadherin" evidence="8">
    <location>
        <begin position="2068"/>
        <end position="2165"/>
    </location>
</feature>
<dbReference type="InterPro" id="IPR028974">
    <property type="entry name" value="TSP_type-3_rpt"/>
</dbReference>
<dbReference type="PANTHER" id="PTHR24028">
    <property type="entry name" value="CADHERIN-87A"/>
    <property type="match status" value="1"/>
</dbReference>
<feature type="domain" description="Cadherin" evidence="8">
    <location>
        <begin position="938"/>
        <end position="1040"/>
    </location>
</feature>
<keyword evidence="2" id="KW-0812">Transmembrane</keyword>
<feature type="chain" id="PRO_5003188059" evidence="6">
    <location>
        <begin position="21"/>
        <end position="2246"/>
    </location>
</feature>
<dbReference type="PROSITE" id="PS50268">
    <property type="entry name" value="CADHERIN_2"/>
    <property type="match status" value="13"/>
</dbReference>
<evidence type="ECO:0000256" key="4">
    <source>
        <dbReference type="ARBA" id="ARBA00023180"/>
    </source>
</evidence>
<feature type="domain" description="Cadherin" evidence="8">
    <location>
        <begin position="1754"/>
        <end position="1855"/>
    </location>
</feature>
<keyword evidence="3" id="KW-1133">Transmembrane helix</keyword>
<dbReference type="CDD" id="cd11304">
    <property type="entry name" value="Cadherin_repeat"/>
    <property type="match status" value="13"/>
</dbReference>
<dbReference type="InterPro" id="IPR015919">
    <property type="entry name" value="Cadherin-like_sf"/>
</dbReference>
<dbReference type="InterPro" id="IPR016187">
    <property type="entry name" value="CTDL_fold"/>
</dbReference>
<keyword evidence="4" id="KW-0325">Glycoprotein</keyword>
<feature type="compositionally biased region" description="Basic and acidic residues" evidence="5">
    <location>
        <begin position="322"/>
        <end position="338"/>
    </location>
</feature>
<dbReference type="HOGENOM" id="CLU_230700_0_0_10"/>
<feature type="domain" description="Cadherin" evidence="8">
    <location>
        <begin position="1142"/>
        <end position="1244"/>
    </location>
</feature>
<evidence type="ECO:0000256" key="3">
    <source>
        <dbReference type="ARBA" id="ARBA00022989"/>
    </source>
</evidence>
<dbReference type="SUPFAM" id="SSF103647">
    <property type="entry name" value="TSP type-3 repeat"/>
    <property type="match status" value="1"/>
</dbReference>
<protein>
    <submittedName>
        <fullName evidence="10">Outer membrane adhesin like protein</fullName>
    </submittedName>
</protein>
<dbReference type="PROSITE" id="PS50041">
    <property type="entry name" value="C_TYPE_LECTIN_2"/>
    <property type="match status" value="1"/>
</dbReference>
<dbReference type="PRINTS" id="PR00205">
    <property type="entry name" value="CADHERIN"/>
</dbReference>
<dbReference type="OrthoDB" id="1488158at2"/>
<dbReference type="CDD" id="cd03603">
    <property type="entry name" value="CLECT_VCBS"/>
    <property type="match status" value="1"/>
</dbReference>
<dbReference type="Gene3D" id="3.10.100.10">
    <property type="entry name" value="Mannose-Binding Protein A, subunit A"/>
    <property type="match status" value="1"/>
</dbReference>
<dbReference type="GO" id="GO:0005886">
    <property type="term" value="C:plasma membrane"/>
    <property type="evidence" value="ECO:0007669"/>
    <property type="project" value="TreeGrafter"/>
</dbReference>
<evidence type="ECO:0000256" key="5">
    <source>
        <dbReference type="SAM" id="MobiDB-lite"/>
    </source>
</evidence>
<dbReference type="EMBL" id="CP002349">
    <property type="protein sequence ID" value="ADR20416.1"/>
    <property type="molecule type" value="Genomic_DNA"/>
</dbReference>
<keyword evidence="3" id="KW-0472">Membrane</keyword>
<feature type="region of interest" description="Disordered" evidence="5">
    <location>
        <begin position="307"/>
        <end position="362"/>
    </location>
</feature>
<dbReference type="GO" id="GO:0007156">
    <property type="term" value="P:homophilic cell adhesion via plasma membrane adhesion molecules"/>
    <property type="evidence" value="ECO:0007669"/>
    <property type="project" value="InterPro"/>
</dbReference>
<dbReference type="Proteomes" id="UP000008720">
    <property type="component" value="Chromosome"/>
</dbReference>
<feature type="domain" description="Cadherin" evidence="8">
    <location>
        <begin position="844"/>
        <end position="938"/>
    </location>
</feature>
<evidence type="ECO:0000313" key="11">
    <source>
        <dbReference type="Proteomes" id="UP000008720"/>
    </source>
</evidence>
<dbReference type="KEGG" id="mtt:Ftrac_0410"/>
<feature type="domain" description="Cadherin" evidence="8">
    <location>
        <begin position="1550"/>
        <end position="1652"/>
    </location>
</feature>
<evidence type="ECO:0000259" key="7">
    <source>
        <dbReference type="PROSITE" id="PS50041"/>
    </source>
</evidence>
<feature type="domain" description="Cadherin" evidence="8">
    <location>
        <begin position="1855"/>
        <end position="1958"/>
    </location>
</feature>
<feature type="domain" description="Cadherin" evidence="8">
    <location>
        <begin position="1244"/>
        <end position="1346"/>
    </location>
</feature>
<gene>
    <name evidence="10" type="ordered locus">Ftrac_0410</name>
</gene>
<dbReference type="STRING" id="643867.Ftrac_0410"/>